<dbReference type="EMBL" id="FOVH01000035">
    <property type="protein sequence ID" value="SFQ45570.1"/>
    <property type="molecule type" value="Genomic_DNA"/>
</dbReference>
<feature type="region of interest" description="Disordered" evidence="1">
    <location>
        <begin position="13"/>
        <end position="33"/>
    </location>
</feature>
<dbReference type="InParanoid" id="A0A1I5YN97"/>
<keyword evidence="3" id="KW-1185">Reference proteome</keyword>
<name>A0A1I5YN97_9ACTN</name>
<sequence>MTRIAVPTTIRTGSSPTAATIRRTNGSNSPHSNITRKYIRAKTSITAVGAVSAIPEIIMSPRSAPSPPISPNTVGTRMSAATADSLFVMTNAVKRPIVPNPRRASMVFPLCCDPRQGTRQAE</sequence>
<protein>
    <submittedName>
        <fullName evidence="2">Uncharacterized protein</fullName>
    </submittedName>
</protein>
<evidence type="ECO:0000313" key="3">
    <source>
        <dbReference type="Proteomes" id="UP000183413"/>
    </source>
</evidence>
<reference evidence="2 3" key="1">
    <citation type="submission" date="2016-10" db="EMBL/GenBank/DDBJ databases">
        <authorList>
            <person name="de Groot N.N."/>
        </authorList>
    </citation>
    <scope>NUCLEOTIDE SEQUENCE [LARGE SCALE GENOMIC DNA]</scope>
    <source>
        <strain evidence="2 3">DSM 43067</strain>
    </source>
</reference>
<organism evidence="2 3">
    <name type="scientific">Actinomadura madurae</name>
    <dbReference type="NCBI Taxonomy" id="1993"/>
    <lineage>
        <taxon>Bacteria</taxon>
        <taxon>Bacillati</taxon>
        <taxon>Actinomycetota</taxon>
        <taxon>Actinomycetes</taxon>
        <taxon>Streptosporangiales</taxon>
        <taxon>Thermomonosporaceae</taxon>
        <taxon>Actinomadura</taxon>
    </lineage>
</organism>
<dbReference type="STRING" id="1993.SAMN04489713_13512"/>
<gene>
    <name evidence="2" type="ORF">SAMN04489713_13512</name>
</gene>
<dbReference type="AlphaFoldDB" id="A0A1I5YN97"/>
<proteinExistence type="predicted"/>
<evidence type="ECO:0000313" key="2">
    <source>
        <dbReference type="EMBL" id="SFQ45570.1"/>
    </source>
</evidence>
<dbReference type="Proteomes" id="UP000183413">
    <property type="component" value="Unassembled WGS sequence"/>
</dbReference>
<evidence type="ECO:0000256" key="1">
    <source>
        <dbReference type="SAM" id="MobiDB-lite"/>
    </source>
</evidence>
<accession>A0A1I5YN97</accession>